<protein>
    <submittedName>
        <fullName evidence="3">Uncharacterized protein</fullName>
    </submittedName>
</protein>
<proteinExistence type="predicted"/>
<dbReference type="AlphaFoldDB" id="A0A383VA42"/>
<evidence type="ECO:0000256" key="1">
    <source>
        <dbReference type="SAM" id="Coils"/>
    </source>
</evidence>
<organism evidence="3 4">
    <name type="scientific">Tetradesmus obliquus</name>
    <name type="common">Green alga</name>
    <name type="synonym">Acutodesmus obliquus</name>
    <dbReference type="NCBI Taxonomy" id="3088"/>
    <lineage>
        <taxon>Eukaryota</taxon>
        <taxon>Viridiplantae</taxon>
        <taxon>Chlorophyta</taxon>
        <taxon>core chlorophytes</taxon>
        <taxon>Chlorophyceae</taxon>
        <taxon>CS clade</taxon>
        <taxon>Sphaeropleales</taxon>
        <taxon>Scenedesmaceae</taxon>
        <taxon>Tetradesmus</taxon>
    </lineage>
</organism>
<evidence type="ECO:0000313" key="3">
    <source>
        <dbReference type="EMBL" id="SZX62457.1"/>
    </source>
</evidence>
<name>A0A383VA42_TETOB</name>
<feature type="coiled-coil region" evidence="1">
    <location>
        <begin position="732"/>
        <end position="759"/>
    </location>
</feature>
<dbReference type="EMBL" id="FNXT01000230">
    <property type="protein sequence ID" value="SZX62457.1"/>
    <property type="molecule type" value="Genomic_DNA"/>
</dbReference>
<feature type="region of interest" description="Disordered" evidence="2">
    <location>
        <begin position="520"/>
        <end position="561"/>
    </location>
</feature>
<feature type="region of interest" description="Disordered" evidence="2">
    <location>
        <begin position="182"/>
        <end position="220"/>
    </location>
</feature>
<evidence type="ECO:0000256" key="2">
    <source>
        <dbReference type="SAM" id="MobiDB-lite"/>
    </source>
</evidence>
<feature type="compositionally biased region" description="Low complexity" evidence="2">
    <location>
        <begin position="417"/>
        <end position="427"/>
    </location>
</feature>
<evidence type="ECO:0000313" key="4">
    <source>
        <dbReference type="Proteomes" id="UP000256970"/>
    </source>
</evidence>
<feature type="region of interest" description="Disordered" evidence="2">
    <location>
        <begin position="874"/>
        <end position="907"/>
    </location>
</feature>
<feature type="region of interest" description="Disordered" evidence="2">
    <location>
        <begin position="1"/>
        <end position="36"/>
    </location>
</feature>
<feature type="compositionally biased region" description="Pro residues" evidence="2">
    <location>
        <begin position="191"/>
        <end position="203"/>
    </location>
</feature>
<accession>A0A383VA42</accession>
<feature type="region of interest" description="Disordered" evidence="2">
    <location>
        <begin position="411"/>
        <end position="444"/>
    </location>
</feature>
<dbReference type="Proteomes" id="UP000256970">
    <property type="component" value="Unassembled WGS sequence"/>
</dbReference>
<keyword evidence="4" id="KW-1185">Reference proteome</keyword>
<reference evidence="3 4" key="1">
    <citation type="submission" date="2016-10" db="EMBL/GenBank/DDBJ databases">
        <authorList>
            <person name="Cai Z."/>
        </authorList>
    </citation>
    <scope>NUCLEOTIDE SEQUENCE [LARGE SCALE GENOMIC DNA]</scope>
</reference>
<gene>
    <name evidence="3" type="ORF">BQ4739_LOCUS3039</name>
</gene>
<feature type="coiled-coil region" evidence="1">
    <location>
        <begin position="483"/>
        <end position="510"/>
    </location>
</feature>
<feature type="coiled-coil region" evidence="1">
    <location>
        <begin position="606"/>
        <end position="640"/>
    </location>
</feature>
<keyword evidence="1" id="KW-0175">Coiled coil</keyword>
<sequence>MQLNLRGSGPSYHPGINSSNRQQDHPQQLPQHQHQTTACFQQPALESIRHRNTVNCETSSGVPCCPRSQGVTQQQQLSAAAAAAAALNGLLAGPFPAPITDLAVLEQLLAVATAAAPAGQQYSRASSPMDAGNACSSPSRAILQLAALPAAAQPMSPRSAAGQGLPEIISSPRCPFGQATCQPLGDHHAMTPPPRAVQPPRPATPSGLGPSATAPTAAPNSYSNTNFNTLWGFGSMHDHPAAFSLQDAGSVQHVANPLQPSWNTAQTQPQPGIDSAELNMLPDWLQAEVASPSRAAFGGSPASINTTAQGLNTMAIGGDRAALQSPASTTSTAFRPARTARTAEEFSFAYMAGVLSPRRPASEGGVGSAGTYGKASQPAAASAKGTGFFLSRQAPNAGGTEAAPRSVSVVGAGMPGQQQQSFTSTTSAEPGNAGERNPSTSQDTSRLIAELHASQEQLTSCMQEMKELSSVNRIAEQLHSSKVAELNGQLQAAMARVTELEADVADARQGLIDMAMAIQQQQQQQQQQHKGSIDDGGEGVDDQQQSTAVQQPSVKQAAGRSRDSACLQDTYVGVEEDEEEAALWDADGCYLAESGDELEDTSCDRCQQASEQVADLAAQLQQAQSKVQALDAELAAARQQAGQAWGSAVFARSQVKTLSCELQAAVGKIVDLENSAAGWKQHTAHANKELQVLREAAAAAAAAHAASAEAAADKKCSRLRRDLARAWLRQQLAKQRRSGLQLQAQLKEANAQVEELKASSSMQKLPPPAPLRVAANAPATTDSGRMVRSRAQRTADRALAGKLRTHVQQWASLRRKTAALTAKLKAEEVRYEPSACAVFSSIREHGDGIGSAIKGLQAGLDEAAKLIQAGMLPIEHGSSSSSSSSSRSSDCSDEQQQQQQQQQDEAAVHTELPVPGIDMGSVDVTVVVAAAAPPAGGGATKGVVVNTANQWSAAEFPSMEYVEFGGAGAAGAGFPQGSAGLIARMAAQCSSTTEGGEAQSPDSTHASGFSFGGLLRMVKRAAIGEK</sequence>
<feature type="compositionally biased region" description="Low complexity" evidence="2">
    <location>
        <begin position="878"/>
        <end position="904"/>
    </location>
</feature>
<feature type="compositionally biased region" description="Low complexity" evidence="2">
    <location>
        <begin position="25"/>
        <end position="35"/>
    </location>
</feature>